<proteinExistence type="predicted"/>
<protein>
    <recommendedName>
        <fullName evidence="3">Peroxin/Ferlin domain-containing protein</fullName>
    </recommendedName>
</protein>
<evidence type="ECO:0008006" key="3">
    <source>
        <dbReference type="Google" id="ProtNLM"/>
    </source>
</evidence>
<keyword evidence="1" id="KW-0812">Transmembrane</keyword>
<dbReference type="PANTHER" id="PTHR31679">
    <property type="entry name" value="PEROXISOMAL MEMBRANE PROTEIN PEX30-RELATED"/>
    <property type="match status" value="1"/>
</dbReference>
<reference evidence="2" key="1">
    <citation type="journal article" date="2016" name="Proc. Natl. Acad. Sci. U.S.A.">
        <title>Lipid metabolic changes in an early divergent fungus govern the establishment of a mutualistic symbiosis with endobacteria.</title>
        <authorList>
            <person name="Lastovetsky O.A."/>
            <person name="Gaspar M.L."/>
            <person name="Mondo S.J."/>
            <person name="LaButti K.M."/>
            <person name="Sandor L."/>
            <person name="Grigoriev I.V."/>
            <person name="Henry S.A."/>
            <person name="Pawlowska T.E."/>
        </authorList>
    </citation>
    <scope>NUCLEOTIDE SEQUENCE [LARGE SCALE GENOMIC DNA]</scope>
    <source>
        <strain evidence="2">ATCC 52814</strain>
    </source>
</reference>
<dbReference type="EMBL" id="KV921860">
    <property type="protein sequence ID" value="ORE10977.1"/>
    <property type="molecule type" value="Genomic_DNA"/>
</dbReference>
<dbReference type="GO" id="GO:0005778">
    <property type="term" value="C:peroxisomal membrane"/>
    <property type="evidence" value="ECO:0007669"/>
    <property type="project" value="TreeGrafter"/>
</dbReference>
<evidence type="ECO:0000313" key="2">
    <source>
        <dbReference type="EMBL" id="ORE10977.1"/>
    </source>
</evidence>
<accession>A0A1X0RG19</accession>
<keyword evidence="1" id="KW-1133">Transmembrane helix</keyword>
<dbReference type="PANTHER" id="PTHR31679:SF2">
    <property type="entry name" value="PEROXISOMAL MEMBRANE PROTEIN PEX30-RELATED"/>
    <property type="match status" value="1"/>
</dbReference>
<organism evidence="2">
    <name type="scientific">Rhizopus microsporus var. microsporus</name>
    <dbReference type="NCBI Taxonomy" id="86635"/>
    <lineage>
        <taxon>Eukaryota</taxon>
        <taxon>Fungi</taxon>
        <taxon>Fungi incertae sedis</taxon>
        <taxon>Mucoromycota</taxon>
        <taxon>Mucoromycotina</taxon>
        <taxon>Mucoromycetes</taxon>
        <taxon>Mucorales</taxon>
        <taxon>Mucorineae</taxon>
        <taxon>Rhizopodaceae</taxon>
        <taxon>Rhizopus</taxon>
    </lineage>
</organism>
<feature type="transmembrane region" description="Helical" evidence="1">
    <location>
        <begin position="24"/>
        <end position="50"/>
    </location>
</feature>
<name>A0A1X0RG19_RHIZD</name>
<dbReference type="GO" id="GO:0007031">
    <property type="term" value="P:peroxisome organization"/>
    <property type="evidence" value="ECO:0007669"/>
    <property type="project" value="TreeGrafter"/>
</dbReference>
<dbReference type="OrthoDB" id="5586090at2759"/>
<sequence>MKKHSFYIIHAVSIRRLFQWKYDFSFLVFIIWIIWYRFCESLIIVCIIIHKSRLLNDVFDIHRLVQDDRTGFSGLLVCIGWAIVQQQAIWLTILAIICLSSQRVQTILKTLLYNPSTKTVTRSSQQTYYCFEVYHHQRWWVATGWGHCLLPQDPPAWTDIHLEPTCSIHTFRLPPPTSIGKQQKRVTWVWTDPEWIRGQEGWQYTDWAWKFWSKTRTRRERWYRLAERKEHLVNL</sequence>
<gene>
    <name evidence="2" type="ORF">BCV72DRAFT_301297</name>
</gene>
<dbReference type="Proteomes" id="UP000242414">
    <property type="component" value="Unassembled WGS sequence"/>
</dbReference>
<keyword evidence="1" id="KW-0472">Membrane</keyword>
<evidence type="ECO:0000256" key="1">
    <source>
        <dbReference type="SAM" id="Phobius"/>
    </source>
</evidence>
<dbReference type="AlphaFoldDB" id="A0A1X0RG19"/>
<dbReference type="VEuPathDB" id="FungiDB:BCV72DRAFT_301297"/>
<dbReference type="InterPro" id="IPR052646">
    <property type="entry name" value="Peroxisomal_PEX28-32"/>
</dbReference>
<feature type="transmembrane region" description="Helical" evidence="1">
    <location>
        <begin position="70"/>
        <end position="99"/>
    </location>
</feature>